<keyword evidence="1" id="KW-1133">Transmembrane helix</keyword>
<evidence type="ECO:0000313" key="3">
    <source>
        <dbReference type="EMBL" id="CAK9008452.1"/>
    </source>
</evidence>
<comment type="caution">
    <text evidence="3">The sequence shown here is derived from an EMBL/GenBank/DDBJ whole genome shotgun (WGS) entry which is preliminary data.</text>
</comment>
<proteinExistence type="predicted"/>
<accession>A0ABP0J287</accession>
<gene>
    <name evidence="3" type="ORF">SCF082_LOCUS9867</name>
</gene>
<dbReference type="SUPFAM" id="SSF52540">
    <property type="entry name" value="P-loop containing nucleoside triphosphate hydrolases"/>
    <property type="match status" value="1"/>
</dbReference>
<evidence type="ECO:0000313" key="4">
    <source>
        <dbReference type="Proteomes" id="UP001642464"/>
    </source>
</evidence>
<dbReference type="Proteomes" id="UP001642464">
    <property type="component" value="Unassembled WGS sequence"/>
</dbReference>
<organism evidence="3 4">
    <name type="scientific">Durusdinium trenchii</name>
    <dbReference type="NCBI Taxonomy" id="1381693"/>
    <lineage>
        <taxon>Eukaryota</taxon>
        <taxon>Sar</taxon>
        <taxon>Alveolata</taxon>
        <taxon>Dinophyceae</taxon>
        <taxon>Suessiales</taxon>
        <taxon>Symbiodiniaceae</taxon>
        <taxon>Durusdinium</taxon>
    </lineage>
</organism>
<evidence type="ECO:0000256" key="1">
    <source>
        <dbReference type="SAM" id="Phobius"/>
    </source>
</evidence>
<reference evidence="3 4" key="1">
    <citation type="submission" date="2024-02" db="EMBL/GenBank/DDBJ databases">
        <authorList>
            <person name="Chen Y."/>
            <person name="Shah S."/>
            <person name="Dougan E. K."/>
            <person name="Thang M."/>
            <person name="Chan C."/>
        </authorList>
    </citation>
    <scope>NUCLEOTIDE SEQUENCE [LARGE SCALE GENOMIC DNA]</scope>
</reference>
<evidence type="ECO:0000259" key="2">
    <source>
        <dbReference type="Pfam" id="PF18147"/>
    </source>
</evidence>
<feature type="domain" description="Suv3 C-terminal" evidence="2">
    <location>
        <begin position="344"/>
        <end position="385"/>
    </location>
</feature>
<protein>
    <submittedName>
        <fullName evidence="3">Mitochondrial (OsSUV3) (Protein SUPPRESSOR OF VAR 3)</fullName>
    </submittedName>
</protein>
<dbReference type="InterPro" id="IPR027417">
    <property type="entry name" value="P-loop_NTPase"/>
</dbReference>
<dbReference type="InterPro" id="IPR041082">
    <property type="entry name" value="Suv3_C_1"/>
</dbReference>
<keyword evidence="1" id="KW-0812">Transmembrane</keyword>
<sequence>MGIKVKRIMGPIPSLVIPGIDKGGTTEAYAMLHREFLLEDGGGNHKELGCLYQAFPIPGQELAKVRSCYSAFFHELGTNASEHILPVDATPNYLYSNQPNPLALSPPKVLSVISPQASVLFLLREPISRIRSLYNFWWRFPTAWDSTGSLEEQLEEELEFLKNIQLKDQHLFAGFMDARCVKENSCNVWDFWIQLRAAFQPAIRNVRRGRNPRIDRKPIMAYVFTSMYFPFLYTWLQFFHRVAVIQSEYFFQNTSRLWQILGIQPHQTAPLHPPGRPINKVPYGESANLSEALRGRLQELFGQCLEEDLQRGPLPFALLVERFLSIADVSPRYFLAQAKSLIALAHFLEEVSMPHREKFVFCQAPVTLSDVAPLSALQHFACAYALRKTVPFPYAVGDTEAVTTRRSHQGRAGTED</sequence>
<dbReference type="Gene3D" id="3.40.50.300">
    <property type="entry name" value="P-loop containing nucleotide triphosphate hydrolases"/>
    <property type="match status" value="1"/>
</dbReference>
<dbReference type="Pfam" id="PF18147">
    <property type="entry name" value="Suv3_C_1"/>
    <property type="match status" value="1"/>
</dbReference>
<keyword evidence="1" id="KW-0472">Membrane</keyword>
<keyword evidence="4" id="KW-1185">Reference proteome</keyword>
<feature type="transmembrane region" description="Helical" evidence="1">
    <location>
        <begin position="219"/>
        <end position="236"/>
    </location>
</feature>
<name>A0ABP0J287_9DINO</name>
<dbReference type="EMBL" id="CAXAMM010005758">
    <property type="protein sequence ID" value="CAK9008452.1"/>
    <property type="molecule type" value="Genomic_DNA"/>
</dbReference>